<dbReference type="PANTHER" id="PTHR30126:SF39">
    <property type="entry name" value="HTH-TYPE TRANSCRIPTIONAL REGULATOR CYSL"/>
    <property type="match status" value="1"/>
</dbReference>
<keyword evidence="3 6" id="KW-0238">DNA-binding</keyword>
<dbReference type="OrthoDB" id="9785745at2"/>
<evidence type="ECO:0000256" key="4">
    <source>
        <dbReference type="ARBA" id="ARBA00023163"/>
    </source>
</evidence>
<dbReference type="EMBL" id="FRCP01000012">
    <property type="protein sequence ID" value="SHM58643.1"/>
    <property type="molecule type" value="Genomic_DNA"/>
</dbReference>
<evidence type="ECO:0000313" key="6">
    <source>
        <dbReference type="EMBL" id="SHM58643.1"/>
    </source>
</evidence>
<dbReference type="GO" id="GO:0000976">
    <property type="term" value="F:transcription cis-regulatory region binding"/>
    <property type="evidence" value="ECO:0007669"/>
    <property type="project" value="TreeGrafter"/>
</dbReference>
<dbReference type="Pfam" id="PF03466">
    <property type="entry name" value="LysR_substrate"/>
    <property type="match status" value="1"/>
</dbReference>
<evidence type="ECO:0000256" key="3">
    <source>
        <dbReference type="ARBA" id="ARBA00023125"/>
    </source>
</evidence>
<dbReference type="InterPro" id="IPR036388">
    <property type="entry name" value="WH-like_DNA-bd_sf"/>
</dbReference>
<dbReference type="RefSeq" id="WP_073288164.1">
    <property type="nucleotide sequence ID" value="NZ_FRCP01000012.1"/>
</dbReference>
<sequence>MTLRHLKLFIEVADTGKMSLAAAKYYISQPTVSQAIRELEEYYNVLLFERLSKKLYITKDGEKLLRYARTVVQTFDELEERMFDRKHTQTLRIGATITVANSLITDIAATMAIKSPDTQVNVYTDNTRGIVSRILRSELDIALVEGEVKSLDIVSIPCIEDILVLVCSPNHRFAKMDIIPIEELVNENFIVRELGSGTRELFESSMAQMKSRVTIGWECNTPEVMKKAVANNLGVSVMSVRLVRDEIENQTLCARLVKGCNWSRQFSVIYHKDKYMTESMRAIMEIIKAIEPLESIKSLIKMV</sequence>
<dbReference type="Gene3D" id="1.10.10.10">
    <property type="entry name" value="Winged helix-like DNA-binding domain superfamily/Winged helix DNA-binding domain"/>
    <property type="match status" value="1"/>
</dbReference>
<proteinExistence type="inferred from homology"/>
<evidence type="ECO:0000256" key="1">
    <source>
        <dbReference type="ARBA" id="ARBA00009437"/>
    </source>
</evidence>
<evidence type="ECO:0000259" key="5">
    <source>
        <dbReference type="PROSITE" id="PS50931"/>
    </source>
</evidence>
<keyword evidence="7" id="KW-1185">Reference proteome</keyword>
<dbReference type="AlphaFoldDB" id="A0A1M7K112"/>
<protein>
    <submittedName>
        <fullName evidence="6">DNA-binding transcriptional regulator, LysR family</fullName>
    </submittedName>
</protein>
<accession>A0A1M7K112</accession>
<keyword evidence="4" id="KW-0804">Transcription</keyword>
<dbReference type="InterPro" id="IPR000847">
    <property type="entry name" value="LysR_HTH_N"/>
</dbReference>
<dbReference type="Pfam" id="PF00126">
    <property type="entry name" value="HTH_1"/>
    <property type="match status" value="1"/>
</dbReference>
<dbReference type="SUPFAM" id="SSF53850">
    <property type="entry name" value="Periplasmic binding protein-like II"/>
    <property type="match status" value="1"/>
</dbReference>
<gene>
    <name evidence="6" type="ORF">SAMN02746066_02519</name>
</gene>
<evidence type="ECO:0000256" key="2">
    <source>
        <dbReference type="ARBA" id="ARBA00023015"/>
    </source>
</evidence>
<dbReference type="PANTHER" id="PTHR30126">
    <property type="entry name" value="HTH-TYPE TRANSCRIPTIONAL REGULATOR"/>
    <property type="match status" value="1"/>
</dbReference>
<comment type="similarity">
    <text evidence="1">Belongs to the LysR transcriptional regulatory family.</text>
</comment>
<dbReference type="Gene3D" id="3.40.190.290">
    <property type="match status" value="1"/>
</dbReference>
<reference evidence="6 7" key="1">
    <citation type="submission" date="2016-11" db="EMBL/GenBank/DDBJ databases">
        <authorList>
            <person name="Jaros S."/>
            <person name="Januszkiewicz K."/>
            <person name="Wedrychowicz H."/>
        </authorList>
    </citation>
    <scope>NUCLEOTIDE SEQUENCE [LARGE SCALE GENOMIC DNA]</scope>
    <source>
        <strain evidence="6 7">DSM 15930</strain>
    </source>
</reference>
<dbReference type="GO" id="GO:0003700">
    <property type="term" value="F:DNA-binding transcription factor activity"/>
    <property type="evidence" value="ECO:0007669"/>
    <property type="project" value="InterPro"/>
</dbReference>
<dbReference type="STRING" id="1120996.SAMN02746066_02519"/>
<feature type="domain" description="HTH lysR-type" evidence="5">
    <location>
        <begin position="1"/>
        <end position="58"/>
    </location>
</feature>
<dbReference type="FunFam" id="1.10.10.10:FF:000001">
    <property type="entry name" value="LysR family transcriptional regulator"/>
    <property type="match status" value="1"/>
</dbReference>
<dbReference type="InterPro" id="IPR036390">
    <property type="entry name" value="WH_DNA-bd_sf"/>
</dbReference>
<keyword evidence="2" id="KW-0805">Transcription regulation</keyword>
<dbReference type="SUPFAM" id="SSF46785">
    <property type="entry name" value="Winged helix' DNA-binding domain"/>
    <property type="match status" value="1"/>
</dbReference>
<organism evidence="6 7">
    <name type="scientific">Anaerosporobacter mobilis DSM 15930</name>
    <dbReference type="NCBI Taxonomy" id="1120996"/>
    <lineage>
        <taxon>Bacteria</taxon>
        <taxon>Bacillati</taxon>
        <taxon>Bacillota</taxon>
        <taxon>Clostridia</taxon>
        <taxon>Lachnospirales</taxon>
        <taxon>Lachnospiraceae</taxon>
        <taxon>Anaerosporobacter</taxon>
    </lineage>
</organism>
<dbReference type="PRINTS" id="PR00039">
    <property type="entry name" value="HTHLYSR"/>
</dbReference>
<dbReference type="InterPro" id="IPR005119">
    <property type="entry name" value="LysR_subst-bd"/>
</dbReference>
<dbReference type="Proteomes" id="UP000184038">
    <property type="component" value="Unassembled WGS sequence"/>
</dbReference>
<evidence type="ECO:0000313" key="7">
    <source>
        <dbReference type="Proteomes" id="UP000184038"/>
    </source>
</evidence>
<name>A0A1M7K112_9FIRM</name>
<dbReference type="PROSITE" id="PS50931">
    <property type="entry name" value="HTH_LYSR"/>
    <property type="match status" value="1"/>
</dbReference>